<keyword evidence="9" id="KW-0963">Cytoplasm</keyword>
<keyword evidence="3 9" id="KW-0378">Hydrolase</keyword>
<keyword evidence="4 9" id="KW-0904">Protein phosphatase</keyword>
<proteinExistence type="inferred from homology"/>
<dbReference type="Pfam" id="PF16891">
    <property type="entry name" value="STPPase_N"/>
    <property type="match status" value="1"/>
</dbReference>
<dbReference type="SUPFAM" id="SSF56300">
    <property type="entry name" value="Metallo-dependent phosphatases"/>
    <property type="match status" value="1"/>
</dbReference>
<feature type="region of interest" description="Disordered" evidence="11">
    <location>
        <begin position="1"/>
        <end position="72"/>
    </location>
</feature>
<evidence type="ECO:0000256" key="5">
    <source>
        <dbReference type="ARBA" id="ARBA00023211"/>
    </source>
</evidence>
<feature type="compositionally biased region" description="Polar residues" evidence="11">
    <location>
        <begin position="208"/>
        <end position="225"/>
    </location>
</feature>
<dbReference type="EMBL" id="LLZZ01000179">
    <property type="protein sequence ID" value="KTA95845.1"/>
    <property type="molecule type" value="Genomic_DNA"/>
</dbReference>
<dbReference type="PROSITE" id="PS00125">
    <property type="entry name" value="SER_THR_PHOSPHATASE"/>
    <property type="match status" value="1"/>
</dbReference>
<dbReference type="GO" id="GO:0090029">
    <property type="term" value="P:negative regulation of pheromone-dependent signal transduction involved in conjugation with cellular fusion"/>
    <property type="evidence" value="ECO:0007669"/>
    <property type="project" value="EnsemblFungi"/>
</dbReference>
<reference evidence="13 14" key="1">
    <citation type="submission" date="2015-10" db="EMBL/GenBank/DDBJ databases">
        <title>Draft genomes sequences of Candida glabrata isolates 1A, 1B, 2A, 2B, 3A and 3B.</title>
        <authorList>
            <person name="Haavelsrud O.E."/>
            <person name="Gaustad P."/>
        </authorList>
    </citation>
    <scope>NUCLEOTIDE SEQUENCE [LARGE SCALE GENOMIC DNA]</scope>
    <source>
        <strain evidence="13">910700640</strain>
    </source>
</reference>
<evidence type="ECO:0000313" key="14">
    <source>
        <dbReference type="Proteomes" id="UP000054886"/>
    </source>
</evidence>
<dbReference type="PIRSF" id="PIRSF000909">
    <property type="entry name" value="PPPtase_PPZ"/>
    <property type="match status" value="1"/>
</dbReference>
<dbReference type="EC" id="3.1.3.16" evidence="9 10"/>
<dbReference type="FunFam" id="3.60.21.10:FF:000026">
    <property type="entry name" value="Serine/threonine-protein phosphatase"/>
    <property type="match status" value="1"/>
</dbReference>
<dbReference type="InterPro" id="IPR031675">
    <property type="entry name" value="STPPase_N"/>
</dbReference>
<comment type="caution">
    <text evidence="13">The sequence shown here is derived from an EMBL/GenBank/DDBJ whole genome shotgun (WGS) entry which is preliminary data.</text>
</comment>
<evidence type="ECO:0000256" key="7">
    <source>
        <dbReference type="ARBA" id="ARBA00047761"/>
    </source>
</evidence>
<evidence type="ECO:0000256" key="8">
    <source>
        <dbReference type="ARBA" id="ARBA00048336"/>
    </source>
</evidence>
<dbReference type="Proteomes" id="UP000054886">
    <property type="component" value="Unassembled WGS sequence"/>
</dbReference>
<dbReference type="PANTHER" id="PTHR11668:SF423">
    <property type="entry name" value="SERINE_THREONINE-PROTEIN PHOSPHATASE PPQ"/>
    <property type="match status" value="1"/>
</dbReference>
<dbReference type="SMART" id="SM00156">
    <property type="entry name" value="PP2Ac"/>
    <property type="match status" value="1"/>
</dbReference>
<dbReference type="GO" id="GO:0005737">
    <property type="term" value="C:cytoplasm"/>
    <property type="evidence" value="ECO:0007669"/>
    <property type="project" value="UniProtKB-SubCell"/>
</dbReference>
<evidence type="ECO:0000256" key="1">
    <source>
        <dbReference type="ARBA" id="ARBA00001936"/>
    </source>
</evidence>
<dbReference type="GO" id="GO:0007059">
    <property type="term" value="P:chromosome segregation"/>
    <property type="evidence" value="ECO:0007669"/>
    <property type="project" value="TreeGrafter"/>
</dbReference>
<evidence type="ECO:0000256" key="6">
    <source>
        <dbReference type="ARBA" id="ARBA00029458"/>
    </source>
</evidence>
<dbReference type="VEuPathDB" id="FungiDB:B1J91_C01507g"/>
<dbReference type="GO" id="GO:0004722">
    <property type="term" value="F:protein serine/threonine phosphatase activity"/>
    <property type="evidence" value="ECO:0007669"/>
    <property type="project" value="UniProtKB-UniRule"/>
</dbReference>
<evidence type="ECO:0000256" key="4">
    <source>
        <dbReference type="ARBA" id="ARBA00022912"/>
    </source>
</evidence>
<evidence type="ECO:0000259" key="12">
    <source>
        <dbReference type="PROSITE" id="PS00125"/>
    </source>
</evidence>
<evidence type="ECO:0000256" key="10">
    <source>
        <dbReference type="RuleBase" id="RU004273"/>
    </source>
</evidence>
<evidence type="ECO:0000256" key="2">
    <source>
        <dbReference type="ARBA" id="ARBA00022723"/>
    </source>
</evidence>
<keyword evidence="2 9" id="KW-0479">Metal-binding</keyword>
<dbReference type="InterPro" id="IPR011159">
    <property type="entry name" value="PPPtase_PPZ/Ppq1"/>
</dbReference>
<name>A0A0W0CIV7_CANGB</name>
<feature type="domain" description="Serine/threonine specific protein phosphatases" evidence="12">
    <location>
        <begin position="373"/>
        <end position="378"/>
    </location>
</feature>
<evidence type="ECO:0000256" key="3">
    <source>
        <dbReference type="ARBA" id="ARBA00022801"/>
    </source>
</evidence>
<feature type="region of interest" description="Disordered" evidence="11">
    <location>
        <begin position="208"/>
        <end position="240"/>
    </location>
</feature>
<comment type="catalytic activity">
    <reaction evidence="7 9">
        <text>O-phospho-L-seryl-[protein] + H2O = L-seryl-[protein] + phosphate</text>
        <dbReference type="Rhea" id="RHEA:20629"/>
        <dbReference type="Rhea" id="RHEA-COMP:9863"/>
        <dbReference type="Rhea" id="RHEA-COMP:11604"/>
        <dbReference type="ChEBI" id="CHEBI:15377"/>
        <dbReference type="ChEBI" id="CHEBI:29999"/>
        <dbReference type="ChEBI" id="CHEBI:43474"/>
        <dbReference type="ChEBI" id="CHEBI:83421"/>
        <dbReference type="EC" id="3.1.3.16"/>
    </reaction>
</comment>
<dbReference type="PhylomeDB" id="A0A0W0CIV7"/>
<feature type="region of interest" description="Disordered" evidence="11">
    <location>
        <begin position="106"/>
        <end position="169"/>
    </location>
</feature>
<dbReference type="InterPro" id="IPR006186">
    <property type="entry name" value="Ser/Thr-sp_prot-phosphatase"/>
</dbReference>
<protein>
    <recommendedName>
        <fullName evidence="9 10">Serine/threonine-protein phosphatase</fullName>
        <ecNumber evidence="9 10">3.1.3.16</ecNumber>
    </recommendedName>
</protein>
<evidence type="ECO:0000313" key="13">
    <source>
        <dbReference type="EMBL" id="KTA95845.1"/>
    </source>
</evidence>
<dbReference type="InterPro" id="IPR050341">
    <property type="entry name" value="PP1_catalytic_subunit"/>
</dbReference>
<dbReference type="VEuPathDB" id="FungiDB:GWK60_C01111"/>
<dbReference type="Gene3D" id="3.60.21.10">
    <property type="match status" value="1"/>
</dbReference>
<dbReference type="GO" id="GO:0007346">
    <property type="term" value="P:regulation of mitotic cell cycle"/>
    <property type="evidence" value="ECO:0007669"/>
    <property type="project" value="TreeGrafter"/>
</dbReference>
<accession>A0A0W0CIV7</accession>
<feature type="compositionally biased region" description="Polar residues" evidence="11">
    <location>
        <begin position="27"/>
        <end position="37"/>
    </location>
</feature>
<comment type="similarity">
    <text evidence="6 9">Belongs to the PPP phosphatase family. PP-Z subfamily.</text>
</comment>
<dbReference type="GO" id="GO:0005634">
    <property type="term" value="C:nucleus"/>
    <property type="evidence" value="ECO:0007669"/>
    <property type="project" value="TreeGrafter"/>
</dbReference>
<evidence type="ECO:0000256" key="11">
    <source>
        <dbReference type="SAM" id="MobiDB-lite"/>
    </source>
</evidence>
<feature type="compositionally biased region" description="Polar residues" evidence="11">
    <location>
        <begin position="150"/>
        <end position="162"/>
    </location>
</feature>
<comment type="cofactor">
    <cofactor evidence="1 9">
        <name>Mn(2+)</name>
        <dbReference type="ChEBI" id="CHEBI:29035"/>
    </cofactor>
</comment>
<gene>
    <name evidence="13" type="ORF">AO440_000426</name>
</gene>
<sequence length="563" mass="62591">MGRRKRSPSNNNHNQNFEVPKLGADANTINGEQSQSDETAEPVDPDDSSKLPPNISIRNSTTSTTSTTRTTRTTRTTATYYDKDADKAAKLDIDISVARAFAATPFPRTSGRPAQNSNSSFSSSSSSSSSSTPSFSSSSPLSYLSPSSSVTTANVQPSTGATPQYLKPSSAPCGVLSMSSLMRKHTSASYNVSQTTATGTTHYAKTVSKSRLSSSLATENPATRSTLLNTPPPHLLLKRYPSDNSSSDILDVDLVIEKLLKMGTQPNGTAPTTTKSKRDFPFRSWEIQLICSHAREIFLEEPSLLRLQAPIKVVGDVHGQFNDLLRILKLSGAPPDTNYLFLGDYVDRGKQSLETILLLLCYKLKYRNNFFMLRGNHESANVTKIYGFYDECKRRMGSKSWRFFVDVFNTLPIAATIQDRIFCVHGGVSPELKELNQINQIMRPTDIPDQGLLTDLLWSDPDPQIQDWSLNDRGVSYTFSKRNVYDICSRFKFDLIIRGHMVVEDGYEFFAKKKLVTVFSAPNYCGEFQNWGAVMSVTTGLMCSFELLKPHSLKNKKTRKTRR</sequence>
<comment type="subcellular location">
    <subcellularLocation>
        <location evidence="9">Cytoplasm</location>
    </subcellularLocation>
</comment>
<dbReference type="PANTHER" id="PTHR11668">
    <property type="entry name" value="SERINE/THREONINE PROTEIN PHOSPHATASE"/>
    <property type="match status" value="1"/>
</dbReference>
<feature type="compositionally biased region" description="Low complexity" evidence="11">
    <location>
        <begin position="116"/>
        <end position="149"/>
    </location>
</feature>
<dbReference type="PRINTS" id="PR00114">
    <property type="entry name" value="STPHPHTASE"/>
</dbReference>
<organism evidence="13 14">
    <name type="scientific">Candida glabrata</name>
    <name type="common">Yeast</name>
    <name type="synonym">Torulopsis glabrata</name>
    <dbReference type="NCBI Taxonomy" id="5478"/>
    <lineage>
        <taxon>Eukaryota</taxon>
        <taxon>Fungi</taxon>
        <taxon>Dikarya</taxon>
        <taxon>Ascomycota</taxon>
        <taxon>Saccharomycotina</taxon>
        <taxon>Saccharomycetes</taxon>
        <taxon>Saccharomycetales</taxon>
        <taxon>Saccharomycetaceae</taxon>
        <taxon>Nakaseomyces</taxon>
    </lineage>
</organism>
<dbReference type="VEuPathDB" id="FungiDB:CAGL0C01507g"/>
<feature type="compositionally biased region" description="Low complexity" evidence="11">
    <location>
        <begin position="60"/>
        <end position="72"/>
    </location>
</feature>
<dbReference type="GO" id="GO:0046872">
    <property type="term" value="F:metal ion binding"/>
    <property type="evidence" value="ECO:0007669"/>
    <property type="project" value="UniProtKB-UniRule"/>
</dbReference>
<dbReference type="InterPro" id="IPR004843">
    <property type="entry name" value="Calcineurin-like_PHP"/>
</dbReference>
<feature type="compositionally biased region" description="Polar residues" evidence="11">
    <location>
        <begin position="8"/>
        <end position="17"/>
    </location>
</feature>
<comment type="catalytic activity">
    <reaction evidence="8 9 10">
        <text>O-phospho-L-threonyl-[protein] + H2O = L-threonyl-[protein] + phosphate</text>
        <dbReference type="Rhea" id="RHEA:47004"/>
        <dbReference type="Rhea" id="RHEA-COMP:11060"/>
        <dbReference type="Rhea" id="RHEA-COMP:11605"/>
        <dbReference type="ChEBI" id="CHEBI:15377"/>
        <dbReference type="ChEBI" id="CHEBI:30013"/>
        <dbReference type="ChEBI" id="CHEBI:43474"/>
        <dbReference type="ChEBI" id="CHEBI:61977"/>
        <dbReference type="EC" id="3.1.3.16"/>
    </reaction>
</comment>
<dbReference type="AlphaFoldDB" id="A0A0W0CIV7"/>
<evidence type="ECO:0000256" key="9">
    <source>
        <dbReference type="PIRNR" id="PIRNR000909"/>
    </source>
</evidence>
<dbReference type="Pfam" id="PF00149">
    <property type="entry name" value="Metallophos"/>
    <property type="match status" value="1"/>
</dbReference>
<dbReference type="InterPro" id="IPR029052">
    <property type="entry name" value="Metallo-depent_PP-like"/>
</dbReference>
<keyword evidence="5 9" id="KW-0464">Manganese</keyword>
<dbReference type="VEuPathDB" id="FungiDB:GVI51_C01265"/>